<evidence type="ECO:0000313" key="8">
    <source>
        <dbReference type="Proteomes" id="UP000183940"/>
    </source>
</evidence>
<proteinExistence type="inferred from homology"/>
<dbReference type="Pfam" id="PF01934">
    <property type="entry name" value="HepT-like"/>
    <property type="match status" value="1"/>
</dbReference>
<dbReference type="InterPro" id="IPR037038">
    <property type="entry name" value="HepT-like_sf"/>
</dbReference>
<dbReference type="PANTHER" id="PTHR34139:SF1">
    <property type="entry name" value="RNASE MJ1380-RELATED"/>
    <property type="match status" value="1"/>
</dbReference>
<organism evidence="7 8">
    <name type="scientific">Roseofilum reptotaenium AO1-A</name>
    <dbReference type="NCBI Taxonomy" id="1925591"/>
    <lineage>
        <taxon>Bacteria</taxon>
        <taxon>Bacillati</taxon>
        <taxon>Cyanobacteriota</taxon>
        <taxon>Cyanophyceae</taxon>
        <taxon>Desertifilales</taxon>
        <taxon>Desertifilaceae</taxon>
        <taxon>Roseofilum</taxon>
    </lineage>
</organism>
<evidence type="ECO:0000256" key="2">
    <source>
        <dbReference type="ARBA" id="ARBA00022649"/>
    </source>
</evidence>
<dbReference type="Proteomes" id="UP000183940">
    <property type="component" value="Unassembled WGS sequence"/>
</dbReference>
<comment type="caution">
    <text evidence="7">The sequence shown here is derived from an EMBL/GenBank/DDBJ whole genome shotgun (WGS) entry which is preliminary data.</text>
</comment>
<keyword evidence="5" id="KW-0378">Hydrolase</keyword>
<dbReference type="AlphaFoldDB" id="A0A1L9QQS4"/>
<sequence>MREDPERVQDMLDAIAAIERYIQQDRQAFEEQELIQVWVAHHLQIIGEATSALSDTLKANYPQIPWIQVVGLRNMLVHEYFRIDPQILWDITQYDLPALQQTLQTMQQDLDI</sequence>
<keyword evidence="2" id="KW-1277">Toxin-antitoxin system</keyword>
<accession>A0A1L9QQS4</accession>
<keyword evidence="3" id="KW-0540">Nuclease</keyword>
<dbReference type="GO" id="GO:0016787">
    <property type="term" value="F:hydrolase activity"/>
    <property type="evidence" value="ECO:0007669"/>
    <property type="project" value="UniProtKB-KW"/>
</dbReference>
<gene>
    <name evidence="7" type="ORF">BI308_14070</name>
</gene>
<evidence type="ECO:0000256" key="6">
    <source>
        <dbReference type="ARBA" id="ARBA00024207"/>
    </source>
</evidence>
<dbReference type="GO" id="GO:0004540">
    <property type="term" value="F:RNA nuclease activity"/>
    <property type="evidence" value="ECO:0007669"/>
    <property type="project" value="InterPro"/>
</dbReference>
<evidence type="ECO:0000256" key="1">
    <source>
        <dbReference type="ARBA" id="ARBA00022553"/>
    </source>
</evidence>
<comment type="similarity">
    <text evidence="6">Belongs to the HepT RNase toxin family.</text>
</comment>
<dbReference type="GO" id="GO:0110001">
    <property type="term" value="C:toxin-antitoxin complex"/>
    <property type="evidence" value="ECO:0007669"/>
    <property type="project" value="InterPro"/>
</dbReference>
<name>A0A1L9QQS4_9CYAN</name>
<dbReference type="STRING" id="1925591.BI308_14070"/>
<dbReference type="GO" id="GO:0016740">
    <property type="term" value="F:transferase activity"/>
    <property type="evidence" value="ECO:0007669"/>
    <property type="project" value="UniProtKB-KW"/>
</dbReference>
<evidence type="ECO:0000256" key="3">
    <source>
        <dbReference type="ARBA" id="ARBA00022722"/>
    </source>
</evidence>
<dbReference type="PANTHER" id="PTHR34139">
    <property type="entry name" value="UPF0331 PROTEIN MJ0127"/>
    <property type="match status" value="1"/>
</dbReference>
<keyword evidence="4" id="KW-0547">Nucleotide-binding</keyword>
<dbReference type="EMBL" id="MLAW01000023">
    <property type="protein sequence ID" value="OJJ24999.1"/>
    <property type="molecule type" value="Genomic_DNA"/>
</dbReference>
<dbReference type="InterPro" id="IPR051813">
    <property type="entry name" value="HepT_RNase_toxin"/>
</dbReference>
<dbReference type="InterPro" id="IPR008201">
    <property type="entry name" value="HepT-like"/>
</dbReference>
<evidence type="ECO:0000313" key="7">
    <source>
        <dbReference type="EMBL" id="OJJ24999.1"/>
    </source>
</evidence>
<dbReference type="GO" id="GO:0000166">
    <property type="term" value="F:nucleotide binding"/>
    <property type="evidence" value="ECO:0007669"/>
    <property type="project" value="UniProtKB-KW"/>
</dbReference>
<protein>
    <submittedName>
        <fullName evidence="7">Nucleotidyltransferase</fullName>
    </submittedName>
</protein>
<evidence type="ECO:0000256" key="5">
    <source>
        <dbReference type="ARBA" id="ARBA00022801"/>
    </source>
</evidence>
<evidence type="ECO:0000256" key="4">
    <source>
        <dbReference type="ARBA" id="ARBA00022741"/>
    </source>
</evidence>
<reference evidence="7" key="1">
    <citation type="submission" date="2016-10" db="EMBL/GenBank/DDBJ databases">
        <title>CRISPR-Cas defence system in Roseofilum reptotaenium: evidence of a bacteriophage-cyanobacterium arms race in the coral black band disease.</title>
        <authorList>
            <person name="Buerger P."/>
            <person name="Wood-Charlson E.M."/>
            <person name="Weynberg K.D."/>
            <person name="Willis B."/>
            <person name="Van Oppen M.J."/>
        </authorList>
    </citation>
    <scope>NUCLEOTIDE SEQUENCE [LARGE SCALE GENOMIC DNA]</scope>
    <source>
        <strain evidence="7">AO1-A</strain>
    </source>
</reference>
<dbReference type="Gene3D" id="1.20.120.580">
    <property type="entry name" value="bsu32300-like"/>
    <property type="match status" value="1"/>
</dbReference>
<keyword evidence="8" id="KW-1185">Reference proteome</keyword>
<keyword evidence="1" id="KW-0597">Phosphoprotein</keyword>